<dbReference type="Gene3D" id="3.90.1150.10">
    <property type="entry name" value="Aspartate Aminotransferase, domain 1"/>
    <property type="match status" value="1"/>
</dbReference>
<dbReference type="GO" id="GO:0030170">
    <property type="term" value="F:pyridoxal phosphate binding"/>
    <property type="evidence" value="ECO:0007669"/>
    <property type="project" value="InterPro"/>
</dbReference>
<dbReference type="GO" id="GO:0019346">
    <property type="term" value="P:transsulfuration"/>
    <property type="evidence" value="ECO:0007669"/>
    <property type="project" value="InterPro"/>
</dbReference>
<evidence type="ECO:0000256" key="1">
    <source>
        <dbReference type="ARBA" id="ARBA00001933"/>
    </source>
</evidence>
<dbReference type="OrthoDB" id="3512640at2759"/>
<sequence length="618" mass="69930">MTRKLPRATLQQKIQVLDYLEGPPARTQSEALSFFKSLQQFAISQATLSTWVSCKEKLRNEYNVNPGLKSYKKIPVLKYPDISSKVESYLSQLSRQGVHITDDMIKEAYEQFGDKKNNPDLKVSYGLIKSFKRRNQWMYDTDMTTTSLNIHDDSHTQTVNTLLSNPGFDDDPLDFDFDSILNSNEVGFNTRLIHSGDPFPVTTLVTVPSQSSFQTDRLPTLQNFTTVTSPLFNSEILPNPPPPTQNKTQKRNLPYYPTYQNPFNDSSNYKRQNFSVGNIGNRISNPNSEKIEKILENITDGKVTLYNSGTSAIMGILSYLNPSNVFINEEGYKGTHQVIKLLNKLTNVNKYPLSKLNKDNIPDNSVIIVESPMNPIGYVHDISFYGEISENSMSCKLIVDSTLAPPPLQFPFQNGADFIVYSAVKYLAGVSDLSAGFIVSKEKLDKSLLHKERSALGTSVANFDSFLLLRSLRTYKMRILTQCDNTEKIIKYLLKNFTKYESVLTKIHHASLQPNKEVVMKQLNGYYNPVFALELKSTIHPHLLLDKFNFLSNNPNLEGGETLVELIHGNPNFNSDSFTVESSLNTLNYTKMVRFSVGCEDFQDIIRDIDQGLISLIN</sequence>
<evidence type="ECO:0000313" key="6">
    <source>
        <dbReference type="EMBL" id="TID30387.1"/>
    </source>
</evidence>
<evidence type="ECO:0000313" key="7">
    <source>
        <dbReference type="Proteomes" id="UP000307173"/>
    </source>
</evidence>
<feature type="region of interest" description="Disordered" evidence="4">
    <location>
        <begin position="233"/>
        <end position="252"/>
    </location>
</feature>
<organism evidence="6 7">
    <name type="scientific">Pichia inconspicua</name>
    <dbReference type="NCBI Taxonomy" id="52247"/>
    <lineage>
        <taxon>Eukaryota</taxon>
        <taxon>Fungi</taxon>
        <taxon>Dikarya</taxon>
        <taxon>Ascomycota</taxon>
        <taxon>Saccharomycotina</taxon>
        <taxon>Pichiomycetes</taxon>
        <taxon>Pichiales</taxon>
        <taxon>Pichiaceae</taxon>
        <taxon>Pichia</taxon>
    </lineage>
</organism>
<dbReference type="InterPro" id="IPR015421">
    <property type="entry name" value="PyrdxlP-dep_Trfase_major"/>
</dbReference>
<dbReference type="STRING" id="52247.A0A4T0X5U9"/>
<evidence type="ECO:0000256" key="3">
    <source>
        <dbReference type="ARBA" id="ARBA00023125"/>
    </source>
</evidence>
<dbReference type="InterPro" id="IPR015424">
    <property type="entry name" value="PyrdxlP-dep_Trfase"/>
</dbReference>
<evidence type="ECO:0000259" key="5">
    <source>
        <dbReference type="Pfam" id="PF03221"/>
    </source>
</evidence>
<dbReference type="AlphaFoldDB" id="A0A4T0X5U9"/>
<keyword evidence="7" id="KW-1185">Reference proteome</keyword>
<keyword evidence="3" id="KW-0238">DNA-binding</keyword>
<dbReference type="GO" id="GO:0005737">
    <property type="term" value="C:cytoplasm"/>
    <property type="evidence" value="ECO:0007669"/>
    <property type="project" value="TreeGrafter"/>
</dbReference>
<evidence type="ECO:0000256" key="2">
    <source>
        <dbReference type="ARBA" id="ARBA00022898"/>
    </source>
</evidence>
<dbReference type="SUPFAM" id="SSF53383">
    <property type="entry name" value="PLP-dependent transferases"/>
    <property type="match status" value="1"/>
</dbReference>
<gene>
    <name evidence="6" type="ORF">CANINC_001021</name>
</gene>
<accession>A0A4T0X5U9</accession>
<dbReference type="GO" id="GO:0003677">
    <property type="term" value="F:DNA binding"/>
    <property type="evidence" value="ECO:0007669"/>
    <property type="project" value="UniProtKB-KW"/>
</dbReference>
<dbReference type="PANTHER" id="PTHR11808:SF35">
    <property type="entry name" value="CYSTATHIONINE GAMMA-SYNTHASE (AFU_ORTHOLOGUE AFUA_7G01590)"/>
    <property type="match status" value="1"/>
</dbReference>
<dbReference type="GO" id="GO:0016846">
    <property type="term" value="F:carbon-sulfur lyase activity"/>
    <property type="evidence" value="ECO:0007669"/>
    <property type="project" value="TreeGrafter"/>
</dbReference>
<comment type="caution">
    <text evidence="6">The sequence shown here is derived from an EMBL/GenBank/DDBJ whole genome shotgun (WGS) entry which is preliminary data.</text>
</comment>
<dbReference type="InterPro" id="IPR015422">
    <property type="entry name" value="PyrdxlP-dep_Trfase_small"/>
</dbReference>
<dbReference type="Gene3D" id="3.40.640.10">
    <property type="entry name" value="Type I PLP-dependent aspartate aminotransferase-like (Major domain)"/>
    <property type="match status" value="1"/>
</dbReference>
<dbReference type="Pfam" id="PF01053">
    <property type="entry name" value="Cys_Met_Meta_PP"/>
    <property type="match status" value="1"/>
</dbReference>
<dbReference type="Pfam" id="PF03221">
    <property type="entry name" value="HTH_Tnp_Tc5"/>
    <property type="match status" value="1"/>
</dbReference>
<feature type="domain" description="HTH CENPB-type" evidence="5">
    <location>
        <begin position="79"/>
        <end position="135"/>
    </location>
</feature>
<protein>
    <recommendedName>
        <fullName evidence="5">HTH CENPB-type domain-containing protein</fullName>
    </recommendedName>
</protein>
<dbReference type="PANTHER" id="PTHR11808">
    <property type="entry name" value="TRANS-SULFURATION ENZYME FAMILY MEMBER"/>
    <property type="match status" value="1"/>
</dbReference>
<reference evidence="6 7" key="1">
    <citation type="journal article" date="2019" name="Front. Genet.">
        <title>Whole-Genome Sequencing of the Opportunistic Yeast Pathogen Candida inconspicua Uncovers Its Hybrid Origin.</title>
        <authorList>
            <person name="Mixao V."/>
            <person name="Hansen A.P."/>
            <person name="Saus E."/>
            <person name="Boekhout T."/>
            <person name="Lass-Florl C."/>
            <person name="Gabaldon T."/>
        </authorList>
    </citation>
    <scope>NUCLEOTIDE SEQUENCE [LARGE SCALE GENOMIC DNA]</scope>
    <source>
        <strain evidence="6 7">CBS 180</strain>
    </source>
</reference>
<dbReference type="EMBL" id="SELW01000154">
    <property type="protein sequence ID" value="TID30387.1"/>
    <property type="molecule type" value="Genomic_DNA"/>
</dbReference>
<dbReference type="Proteomes" id="UP000307173">
    <property type="component" value="Unassembled WGS sequence"/>
</dbReference>
<proteinExistence type="predicted"/>
<dbReference type="InterPro" id="IPR006600">
    <property type="entry name" value="HTH_CenpB_DNA-bd_dom"/>
</dbReference>
<comment type="cofactor">
    <cofactor evidence="1">
        <name>pyridoxal 5'-phosphate</name>
        <dbReference type="ChEBI" id="CHEBI:597326"/>
    </cofactor>
</comment>
<keyword evidence="2" id="KW-0663">Pyridoxal phosphate</keyword>
<dbReference type="InterPro" id="IPR000277">
    <property type="entry name" value="Cys/Met-Metab_PyrdxlP-dep_enz"/>
</dbReference>
<evidence type="ECO:0000256" key="4">
    <source>
        <dbReference type="SAM" id="MobiDB-lite"/>
    </source>
</evidence>
<name>A0A4T0X5U9_9ASCO</name>